<dbReference type="Proteomes" id="UP000565468">
    <property type="component" value="Unassembled WGS sequence"/>
</dbReference>
<keyword evidence="4" id="KW-1185">Reference proteome</keyword>
<evidence type="ECO:0000313" key="4">
    <source>
        <dbReference type="Proteomes" id="UP000565468"/>
    </source>
</evidence>
<feature type="transmembrane region" description="Helical" evidence="1">
    <location>
        <begin position="7"/>
        <end position="26"/>
    </location>
</feature>
<organism evidence="3 4">
    <name type="scientific">Paenibacillus lemnae</name>
    <dbReference type="NCBI Taxonomy" id="1330551"/>
    <lineage>
        <taxon>Bacteria</taxon>
        <taxon>Bacillati</taxon>
        <taxon>Bacillota</taxon>
        <taxon>Bacilli</taxon>
        <taxon>Bacillales</taxon>
        <taxon>Paenibacillaceae</taxon>
        <taxon>Paenibacillus</taxon>
    </lineage>
</organism>
<feature type="domain" description="DUF4825" evidence="2">
    <location>
        <begin position="54"/>
        <end position="134"/>
    </location>
</feature>
<evidence type="ECO:0000313" key="3">
    <source>
        <dbReference type="EMBL" id="NMO95571.1"/>
    </source>
</evidence>
<dbReference type="InterPro" id="IPR032250">
    <property type="entry name" value="DUF4825"/>
</dbReference>
<sequence>MKQKNKWILSLIIVGLIGLFVIEGYVKPNVKQEAAQYEIMQQDPATHHIAPAARYKSKYMGDAGKVSNLNRQLPYSDLRFTFQLYPDQLTAQLNFEQSAAEIEPSLLKKLLMYNTTANMVFIDNLEAVIWHFPDGDYTVKRNELAEWYGIQGSLSELQSEQEWDEIVQERVKQPGSADDFYKEMVMVESGQ</sequence>
<evidence type="ECO:0000256" key="1">
    <source>
        <dbReference type="SAM" id="Phobius"/>
    </source>
</evidence>
<reference evidence="3 4" key="1">
    <citation type="submission" date="2020-04" db="EMBL/GenBank/DDBJ databases">
        <title>Paenibacillus algicola sp. nov., a novel marine bacterium producing alginate lyase.</title>
        <authorList>
            <person name="Huang H."/>
        </authorList>
    </citation>
    <scope>NUCLEOTIDE SEQUENCE [LARGE SCALE GENOMIC DNA]</scope>
    <source>
        <strain evidence="3 4">L7-75</strain>
    </source>
</reference>
<dbReference type="Pfam" id="PF16107">
    <property type="entry name" value="DUF4825"/>
    <property type="match status" value="1"/>
</dbReference>
<comment type="caution">
    <text evidence="3">The sequence shown here is derived from an EMBL/GenBank/DDBJ whole genome shotgun (WGS) entry which is preliminary data.</text>
</comment>
<keyword evidence="1" id="KW-0812">Transmembrane</keyword>
<name>A0A848M5S0_PAELE</name>
<keyword evidence="1" id="KW-1133">Transmembrane helix</keyword>
<evidence type="ECO:0000259" key="2">
    <source>
        <dbReference type="Pfam" id="PF16107"/>
    </source>
</evidence>
<gene>
    <name evidence="3" type="ORF">HII30_07205</name>
</gene>
<proteinExistence type="predicted"/>
<protein>
    <submittedName>
        <fullName evidence="3">DUF4825 domain-containing protein</fullName>
    </submittedName>
</protein>
<accession>A0A848M5S0</accession>
<keyword evidence="1" id="KW-0472">Membrane</keyword>
<dbReference type="RefSeq" id="WP_169504340.1">
    <property type="nucleotide sequence ID" value="NZ_JABBPN010000004.1"/>
</dbReference>
<dbReference type="AlphaFoldDB" id="A0A848M5S0"/>
<dbReference type="EMBL" id="JABBPN010000004">
    <property type="protein sequence ID" value="NMO95571.1"/>
    <property type="molecule type" value="Genomic_DNA"/>
</dbReference>